<protein>
    <submittedName>
        <fullName evidence="1">Uncharacterized protein</fullName>
    </submittedName>
</protein>
<proteinExistence type="predicted"/>
<dbReference type="AlphaFoldDB" id="A0A0U1NV85"/>
<accession>A0A0U1NV85</accession>
<sequence length="89" mass="10284">MFRRSLQGLVVGSALAAVTTALYPVIKDTFRPIAHDLKKQMKYFAVITKEGIEDIVAEIKFERMKKSLDKDIFIESESHEPKQQNRIFQ</sequence>
<evidence type="ECO:0000313" key="1">
    <source>
        <dbReference type="EMBL" id="CRK81959.1"/>
    </source>
</evidence>
<dbReference type="RefSeq" id="WP_090633599.1">
    <property type="nucleotide sequence ID" value="NZ_CVRB01000002.1"/>
</dbReference>
<name>A0A0U1NV85_9BACI</name>
<dbReference type="STRING" id="1499688.BN000_01878"/>
<reference evidence="2" key="1">
    <citation type="submission" date="2015-05" db="EMBL/GenBank/DDBJ databases">
        <authorList>
            <person name="Urmite Genomes"/>
        </authorList>
    </citation>
    <scope>NUCLEOTIDE SEQUENCE [LARGE SCALE GENOMIC DNA]</scope>
    <source>
        <strain evidence="2">LF1</strain>
    </source>
</reference>
<evidence type="ECO:0000313" key="2">
    <source>
        <dbReference type="Proteomes" id="UP000199087"/>
    </source>
</evidence>
<dbReference type="EMBL" id="CVRB01000002">
    <property type="protein sequence ID" value="CRK81959.1"/>
    <property type="molecule type" value="Genomic_DNA"/>
</dbReference>
<dbReference type="Proteomes" id="UP000199087">
    <property type="component" value="Unassembled WGS sequence"/>
</dbReference>
<gene>
    <name evidence="1" type="ORF">BN000_01878</name>
</gene>
<dbReference type="OrthoDB" id="2619200at2"/>
<organism evidence="1 2">
    <name type="scientific">Neobacillus massiliamazoniensis</name>
    <dbReference type="NCBI Taxonomy" id="1499688"/>
    <lineage>
        <taxon>Bacteria</taxon>
        <taxon>Bacillati</taxon>
        <taxon>Bacillota</taxon>
        <taxon>Bacilli</taxon>
        <taxon>Bacillales</taxon>
        <taxon>Bacillaceae</taxon>
        <taxon>Neobacillus</taxon>
    </lineage>
</organism>
<keyword evidence="2" id="KW-1185">Reference proteome</keyword>